<dbReference type="PANTHER" id="PTHR47894:SF1">
    <property type="entry name" value="HTH-TYPE TRANSCRIPTIONAL REGULATOR VQSM"/>
    <property type="match status" value="1"/>
</dbReference>
<dbReference type="SUPFAM" id="SSF46689">
    <property type="entry name" value="Homeodomain-like"/>
    <property type="match status" value="1"/>
</dbReference>
<sequence length="342" mass="38631">MTISLGDISIRYINLLLQASESIGIDTEPYCTQFQLSLTKREQADARLSIPKFMRLGQTLIAEHRCPELGLLCGPIAQPSLLSWVGFLAECAPSLDQALIDMAHFERLSGRNARGQSRFYREGPLAVAEFYSISPYNEFNHFIVDLALATKLAMLQRLTGSAIQPLYLQIEFQAPTYVERYSQLLPCPVRFNQARNALVYKHTDLQAAPRQANANAYQDCRDQCDALLRKLERQQSFVERVMQEISPLLNSNQLSLAQVAEGLEMPPWTLRRRLSAEGTRFSTLVEQTRADLARIYLKDPLYSLGEITYLLGYANPNAFQRAFKRWQGEAPGAYRAGLMANG</sequence>
<dbReference type="GO" id="GO:0005829">
    <property type="term" value="C:cytosol"/>
    <property type="evidence" value="ECO:0007669"/>
    <property type="project" value="TreeGrafter"/>
</dbReference>
<dbReference type="SMART" id="SM00342">
    <property type="entry name" value="HTH_ARAC"/>
    <property type="match status" value="1"/>
</dbReference>
<dbReference type="PROSITE" id="PS01124">
    <property type="entry name" value="HTH_ARAC_FAMILY_2"/>
    <property type="match status" value="1"/>
</dbReference>
<organism evidence="5 6">
    <name type="scientific">Reinekea forsetii</name>
    <dbReference type="NCBI Taxonomy" id="1336806"/>
    <lineage>
        <taxon>Bacteria</taxon>
        <taxon>Pseudomonadati</taxon>
        <taxon>Pseudomonadota</taxon>
        <taxon>Gammaproteobacteria</taxon>
        <taxon>Oceanospirillales</taxon>
        <taxon>Saccharospirillaceae</taxon>
        <taxon>Reinekea</taxon>
    </lineage>
</organism>
<dbReference type="InterPro" id="IPR009057">
    <property type="entry name" value="Homeodomain-like_sf"/>
</dbReference>
<accession>A0A2K8KNQ1</accession>
<keyword evidence="6" id="KW-1185">Reference proteome</keyword>
<dbReference type="PANTHER" id="PTHR47894">
    <property type="entry name" value="HTH-TYPE TRANSCRIPTIONAL REGULATOR GADX"/>
    <property type="match status" value="1"/>
</dbReference>
<dbReference type="InterPro" id="IPR018062">
    <property type="entry name" value="HTH_AraC-typ_CS"/>
</dbReference>
<protein>
    <submittedName>
        <fullName evidence="5">Transcriptional regulator, AraC family</fullName>
    </submittedName>
</protein>
<evidence type="ECO:0000313" key="6">
    <source>
        <dbReference type="Proteomes" id="UP000229757"/>
    </source>
</evidence>
<proteinExistence type="predicted"/>
<dbReference type="Gene3D" id="1.10.10.60">
    <property type="entry name" value="Homeodomain-like"/>
    <property type="match status" value="1"/>
</dbReference>
<dbReference type="PROSITE" id="PS00041">
    <property type="entry name" value="HTH_ARAC_FAMILY_1"/>
    <property type="match status" value="1"/>
</dbReference>
<dbReference type="EMBL" id="CP011797">
    <property type="protein sequence ID" value="ATX76433.1"/>
    <property type="molecule type" value="Genomic_DNA"/>
</dbReference>
<dbReference type="InterPro" id="IPR032687">
    <property type="entry name" value="AraC-type_N"/>
</dbReference>
<dbReference type="Proteomes" id="UP000229757">
    <property type="component" value="Chromosome"/>
</dbReference>
<keyword evidence="1" id="KW-0805">Transcription regulation</keyword>
<evidence type="ECO:0000259" key="4">
    <source>
        <dbReference type="PROSITE" id="PS01124"/>
    </source>
</evidence>
<dbReference type="InterPro" id="IPR018060">
    <property type="entry name" value="HTH_AraC"/>
</dbReference>
<feature type="domain" description="HTH araC/xylS-type" evidence="4">
    <location>
        <begin position="239"/>
        <end position="337"/>
    </location>
</feature>
<evidence type="ECO:0000313" key="5">
    <source>
        <dbReference type="EMBL" id="ATX76433.1"/>
    </source>
</evidence>
<keyword evidence="3" id="KW-0804">Transcription</keyword>
<evidence type="ECO:0000256" key="2">
    <source>
        <dbReference type="ARBA" id="ARBA00023125"/>
    </source>
</evidence>
<dbReference type="GO" id="GO:0003700">
    <property type="term" value="F:DNA-binding transcription factor activity"/>
    <property type="evidence" value="ECO:0007669"/>
    <property type="project" value="InterPro"/>
</dbReference>
<dbReference type="OrthoDB" id="5722175at2"/>
<name>A0A2K8KNQ1_9GAMM</name>
<dbReference type="Pfam" id="PF12833">
    <property type="entry name" value="HTH_18"/>
    <property type="match status" value="1"/>
</dbReference>
<dbReference type="Pfam" id="PF12625">
    <property type="entry name" value="Arabinose_bd"/>
    <property type="match status" value="1"/>
</dbReference>
<keyword evidence="2" id="KW-0238">DNA-binding</keyword>
<dbReference type="AlphaFoldDB" id="A0A2K8KNQ1"/>
<evidence type="ECO:0000256" key="3">
    <source>
        <dbReference type="ARBA" id="ARBA00023163"/>
    </source>
</evidence>
<reference evidence="5 6" key="1">
    <citation type="journal article" date="2017" name="Environ. Microbiol.">
        <title>Genomic and physiological analyses of 'Reinekea forsetii' reveal a versatile opportunistic lifestyle during spring algae blooms.</title>
        <authorList>
            <person name="Avci B."/>
            <person name="Hahnke R.L."/>
            <person name="Chafee M."/>
            <person name="Fischer T."/>
            <person name="Gruber-Vodicka H."/>
            <person name="Tegetmeyer H.E."/>
            <person name="Harder J."/>
            <person name="Fuchs B.M."/>
            <person name="Amann R.I."/>
            <person name="Teeling H."/>
        </authorList>
    </citation>
    <scope>NUCLEOTIDE SEQUENCE [LARGE SCALE GENOMIC DNA]</scope>
    <source>
        <strain evidence="5 6">Hel1_31_D35</strain>
    </source>
</reference>
<gene>
    <name evidence="5" type="ORF">REIFOR_01287</name>
</gene>
<dbReference type="KEGG" id="rfo:REIFOR_01287"/>
<evidence type="ECO:0000256" key="1">
    <source>
        <dbReference type="ARBA" id="ARBA00023015"/>
    </source>
</evidence>
<dbReference type="RefSeq" id="WP_100256774.1">
    <property type="nucleotide sequence ID" value="NZ_CP011797.1"/>
</dbReference>
<dbReference type="GO" id="GO:0000976">
    <property type="term" value="F:transcription cis-regulatory region binding"/>
    <property type="evidence" value="ECO:0007669"/>
    <property type="project" value="TreeGrafter"/>
</dbReference>